<name>A0A383VTZ1_TETOB</name>
<gene>
    <name evidence="1" type="ORF">BQ4739_LOCUS8602</name>
</gene>
<dbReference type="Proteomes" id="UP000256970">
    <property type="component" value="Unassembled WGS sequence"/>
</dbReference>
<keyword evidence="2" id="KW-1185">Reference proteome</keyword>
<accession>A0A383VTZ1</accession>
<evidence type="ECO:0000313" key="1">
    <source>
        <dbReference type="EMBL" id="SZX68234.1"/>
    </source>
</evidence>
<evidence type="ECO:0008006" key="3">
    <source>
        <dbReference type="Google" id="ProtNLM"/>
    </source>
</evidence>
<dbReference type="EMBL" id="FNXT01000847">
    <property type="protein sequence ID" value="SZX68234.1"/>
    <property type="molecule type" value="Genomic_DNA"/>
</dbReference>
<organism evidence="1 2">
    <name type="scientific">Tetradesmus obliquus</name>
    <name type="common">Green alga</name>
    <name type="synonym">Acutodesmus obliquus</name>
    <dbReference type="NCBI Taxonomy" id="3088"/>
    <lineage>
        <taxon>Eukaryota</taxon>
        <taxon>Viridiplantae</taxon>
        <taxon>Chlorophyta</taxon>
        <taxon>core chlorophytes</taxon>
        <taxon>Chlorophyceae</taxon>
        <taxon>CS clade</taxon>
        <taxon>Sphaeropleales</taxon>
        <taxon>Scenedesmaceae</taxon>
        <taxon>Tetradesmus</taxon>
    </lineage>
</organism>
<reference evidence="1 2" key="1">
    <citation type="submission" date="2016-10" db="EMBL/GenBank/DDBJ databases">
        <authorList>
            <person name="Cai Z."/>
        </authorList>
    </citation>
    <scope>NUCLEOTIDE SEQUENCE [LARGE SCALE GENOMIC DNA]</scope>
</reference>
<dbReference type="AlphaFoldDB" id="A0A383VTZ1"/>
<sequence length="364" mass="38719">MATATAEEVYELPAAAVRTLTQPGLRLELHCISISHYCMRAKWALQLAGLPFAAVHYLPLAHVAGIKRLQRRFNQGPGAATASSKSPSATPVLAIYSPQGEPLSLVANSTLISRYAALRAAAVDLPGIGQQLYGPNLTLALPAAGAAVDQAAGSSSSSKVVGAGPQYEAVSQLELRLSGTLGIEVRRVMYHYLLPRWHLAGHLFSANASSTIGWLLSPLTYLLSRLLLPKVMAINAATAARGMQRLQEEFDFFDSVLLTQQQQQQQGKKAAVAAAADGSSSGKLPYYLCGPQLTAADVSVAGLGGYVVGVPAGQMGLAWSPGIEDMPKELGHFMQSLRERPTGQFILEMWRVHGPLLQQGTKRA</sequence>
<protein>
    <recommendedName>
        <fullName evidence="3">GST N-terminal domain-containing protein</fullName>
    </recommendedName>
</protein>
<evidence type="ECO:0000313" key="2">
    <source>
        <dbReference type="Proteomes" id="UP000256970"/>
    </source>
</evidence>
<proteinExistence type="predicted"/>